<protein>
    <submittedName>
        <fullName evidence="1">Uncharacterized protein</fullName>
    </submittedName>
</protein>
<reference evidence="1" key="2">
    <citation type="journal article" date="2021" name="Microbiome">
        <title>Successional dynamics and alternative stable states in a saline activated sludge microbial community over 9 years.</title>
        <authorList>
            <person name="Wang Y."/>
            <person name="Ye J."/>
            <person name="Ju F."/>
            <person name="Liu L."/>
            <person name="Boyd J.A."/>
            <person name="Deng Y."/>
            <person name="Parks D.H."/>
            <person name="Jiang X."/>
            <person name="Yin X."/>
            <person name="Woodcroft B.J."/>
            <person name="Tyson G.W."/>
            <person name="Hugenholtz P."/>
            <person name="Polz M.F."/>
            <person name="Zhang T."/>
        </authorList>
    </citation>
    <scope>NUCLEOTIDE SEQUENCE</scope>
    <source>
        <strain evidence="1">HKST-UBA79</strain>
    </source>
</reference>
<dbReference type="EMBL" id="JAGQNX010000149">
    <property type="protein sequence ID" value="MCA9308736.1"/>
    <property type="molecule type" value="Genomic_DNA"/>
</dbReference>
<sequence length="516" mass="57636">MSFDFEIRPIPNASKDSELPLPLLPYSTWVSSPSTPIEQVADTGRNTNGNCLAVQEDFKQLNYEYKRRALEKTQLIQVEVDGLEQDPESSFSPEYVRGLLEVLIADSRLSVALSSTCYTDEQGSVILFESSLPAPWALSEYYGNSPIVGFSYVIAGAHLNDSADSPFSREPVSTNTVFAVHELATPRITDPELLTEFFTQYPEFAFGGYDLSRECYVAYTTVAHLEMPDTDDPYWMIFGGDSGSVMYDTHFVEPLRLVNVNVFPKTVEVTVSDQSHYLELETTEAPIGASFTPEEVFGLLKFIVNDAPLLQTAHITIRTTSDANSVTTAEIMPETIWSWLPGDNDDWLLDIKYSALADSNNYADSQVSVTLDVAASVDSDDPAHFEALCARCPLFEHASYNAECLLYELHLPLALYNVETDSWRIYLCDTTAISRLPLEFPIDAIQVDPENKLPFVEILHRDILPEPLTSFTICDYRDEYFSATDTADTAYTEDDDAGFDDLDEDDFGGLAGRILF</sequence>
<gene>
    <name evidence="1" type="ORF">KC980_04435</name>
</gene>
<dbReference type="AlphaFoldDB" id="A0A955EC37"/>
<evidence type="ECO:0000313" key="2">
    <source>
        <dbReference type="Proteomes" id="UP000740557"/>
    </source>
</evidence>
<proteinExistence type="predicted"/>
<accession>A0A955EC37</accession>
<name>A0A955EC37_UNCKA</name>
<dbReference type="Proteomes" id="UP000740557">
    <property type="component" value="Unassembled WGS sequence"/>
</dbReference>
<comment type="caution">
    <text evidence="1">The sequence shown here is derived from an EMBL/GenBank/DDBJ whole genome shotgun (WGS) entry which is preliminary data.</text>
</comment>
<evidence type="ECO:0000313" key="1">
    <source>
        <dbReference type="EMBL" id="MCA9308736.1"/>
    </source>
</evidence>
<reference evidence="1" key="1">
    <citation type="submission" date="2020-04" db="EMBL/GenBank/DDBJ databases">
        <authorList>
            <person name="Zhang T."/>
        </authorList>
    </citation>
    <scope>NUCLEOTIDE SEQUENCE</scope>
    <source>
        <strain evidence="1">HKST-UBA79</strain>
    </source>
</reference>
<organism evidence="1 2">
    <name type="scientific">candidate division WWE3 bacterium</name>
    <dbReference type="NCBI Taxonomy" id="2053526"/>
    <lineage>
        <taxon>Bacteria</taxon>
        <taxon>Katanobacteria</taxon>
    </lineage>
</organism>